<sequence>MVNVFRRYLMHLVVEDQGLLLWISGVPPTFSIVQNGSCDISDLHSAWTVQGEKWRDVVPRVDELHATLPARGRRPEVSPAEDLILLESDGPILDRLINQGREVQPNGLLSTRTRLTIRALPSEASPPRAPTGTRSGAIPPPGRATPDHGKDLAIGAATSVP</sequence>
<organism evidence="2 3">
    <name type="scientific">Dactylosporangium roseum</name>
    <dbReference type="NCBI Taxonomy" id="47989"/>
    <lineage>
        <taxon>Bacteria</taxon>
        <taxon>Bacillati</taxon>
        <taxon>Actinomycetota</taxon>
        <taxon>Actinomycetes</taxon>
        <taxon>Micromonosporales</taxon>
        <taxon>Micromonosporaceae</taxon>
        <taxon>Dactylosporangium</taxon>
    </lineage>
</organism>
<evidence type="ECO:0000256" key="1">
    <source>
        <dbReference type="SAM" id="MobiDB-lite"/>
    </source>
</evidence>
<dbReference type="RefSeq" id="WP_260728736.1">
    <property type="nucleotide sequence ID" value="NZ_BAAABS010000056.1"/>
</dbReference>
<accession>A0ABY5ZB60</accession>
<evidence type="ECO:0000313" key="3">
    <source>
        <dbReference type="Proteomes" id="UP001058271"/>
    </source>
</evidence>
<reference evidence="2" key="1">
    <citation type="submission" date="2021-04" db="EMBL/GenBank/DDBJ databases">
        <title>Biosynthetic gene clusters of Dactylosporangioum roseum.</title>
        <authorList>
            <person name="Hartkoorn R.C."/>
            <person name="Beaudoing E."/>
            <person name="Hot D."/>
            <person name="Moureu S."/>
        </authorList>
    </citation>
    <scope>NUCLEOTIDE SEQUENCE</scope>
    <source>
        <strain evidence="2">NRRL B-16295</strain>
    </source>
</reference>
<dbReference type="Proteomes" id="UP001058271">
    <property type="component" value="Chromosome"/>
</dbReference>
<dbReference type="EMBL" id="CP073721">
    <property type="protein sequence ID" value="UWZ39336.1"/>
    <property type="molecule type" value="Genomic_DNA"/>
</dbReference>
<protein>
    <submittedName>
        <fullName evidence="2">Uncharacterized protein</fullName>
    </submittedName>
</protein>
<feature type="region of interest" description="Disordered" evidence="1">
    <location>
        <begin position="119"/>
        <end position="161"/>
    </location>
</feature>
<name>A0ABY5ZB60_9ACTN</name>
<keyword evidence="3" id="KW-1185">Reference proteome</keyword>
<proteinExistence type="predicted"/>
<evidence type="ECO:0000313" key="2">
    <source>
        <dbReference type="EMBL" id="UWZ39336.1"/>
    </source>
</evidence>
<gene>
    <name evidence="2" type="ORF">Drose_14490</name>
</gene>